<dbReference type="STRING" id="440168.SAMN04487974_103426"/>
<feature type="domain" description="HD-CE" evidence="1">
    <location>
        <begin position="50"/>
        <end position="306"/>
    </location>
</feature>
<reference evidence="2 3" key="1">
    <citation type="submission" date="2016-10" db="EMBL/GenBank/DDBJ databases">
        <authorList>
            <person name="de Groot N.N."/>
        </authorList>
    </citation>
    <scope>NUCLEOTIDE SEQUENCE [LARGE SCALE GENOMIC DNA]</scope>
    <source>
        <strain evidence="2 3">CGMCC 1.10267</strain>
    </source>
</reference>
<dbReference type="AlphaFoldDB" id="A0A1G7V2W7"/>
<dbReference type="EMBL" id="FNCS01000003">
    <property type="protein sequence ID" value="SDG53709.1"/>
    <property type="molecule type" value="Genomic_DNA"/>
</dbReference>
<dbReference type="PRINTS" id="PR00775">
    <property type="entry name" value="HEATSHOCK90"/>
</dbReference>
<evidence type="ECO:0000313" key="3">
    <source>
        <dbReference type="Proteomes" id="UP000199495"/>
    </source>
</evidence>
<gene>
    <name evidence="2" type="ORF">SAMN04487974_103426</name>
</gene>
<dbReference type="Proteomes" id="UP000199495">
    <property type="component" value="Unassembled WGS sequence"/>
</dbReference>
<protein>
    <submittedName>
        <fullName evidence="2">Histidine kinase-, DNA gyrase B-, and HSP90-like ATPase</fullName>
    </submittedName>
</protein>
<organism evidence="2 3">
    <name type="scientific">Pelagibacterium luteolum</name>
    <dbReference type="NCBI Taxonomy" id="440168"/>
    <lineage>
        <taxon>Bacteria</taxon>
        <taxon>Pseudomonadati</taxon>
        <taxon>Pseudomonadota</taxon>
        <taxon>Alphaproteobacteria</taxon>
        <taxon>Hyphomicrobiales</taxon>
        <taxon>Devosiaceae</taxon>
        <taxon>Pelagibacterium</taxon>
    </lineage>
</organism>
<name>A0A1G7V2W7_9HYPH</name>
<accession>A0A1G7V2W7</accession>
<evidence type="ECO:0000313" key="2">
    <source>
        <dbReference type="EMBL" id="SDG53709.1"/>
    </source>
</evidence>
<keyword evidence="2" id="KW-0808">Transferase</keyword>
<dbReference type="InterPro" id="IPR056471">
    <property type="entry name" value="HD-CE"/>
</dbReference>
<evidence type="ECO:0000259" key="1">
    <source>
        <dbReference type="Pfam" id="PF24391"/>
    </source>
</evidence>
<dbReference type="InterPro" id="IPR020575">
    <property type="entry name" value="Hsp90_N"/>
</dbReference>
<dbReference type="SUPFAM" id="SSF55874">
    <property type="entry name" value="ATPase domain of HSP90 chaperone/DNA topoisomerase II/histidine kinase"/>
    <property type="match status" value="1"/>
</dbReference>
<proteinExistence type="predicted"/>
<sequence length="818" mass="90087">MSYKQTALWKAAFEAVRTDATPDEQVRLASCYEAMRTRASALVAKIAGDLPHMTVHDVTHLDALWEMASIAAIENFDLNPAEAFVFGGAILLHDAAMTLAAFPGGIAELREQTEWRDLHARYMASVAEGDTLAAEKAEDRATEDALRLLHAKQAENLPTISWLGPQKQPMFIIEDQQVRNFYGQKIGKIAYSHWWSIAKVEEELSGTLGALPDVTNCTVDLLKVACLLRVGDAMHLDQRRAPAFDFALLQPTGISANHWKFQERMAKPFVQADALVYTAQPPFEVDAADAWWAAFDALQMVDRELRDVDRVLRDRQKMPLLVRRVEGAHSPSDLARTVETDGWVPVDSTVRVSDVPKIVATLGGSKLYGDSTAAPIRELIQNGLDAITARRRLQGRPAKWGELRVVLEKRDDGFWLYFEDNGVGMSQTVLTGPLIDFGNSFWKSSLAIQEFPGLAAAGMKSRGKYGIGFFSVFMLGDVVRVISRRYDRDTQSARVLEFRHGLGSRPNLRHADPKEAPLDGGTRIEVKLKTNPFEPDGLLHRETPFSEKQVARLSRVIAAIAPACDVAISVAQDEEPPGHTAASDWLEVQSSTLLNRIVGGDDEDDQPAASTKAWDELVELRDEDGKLYGRARIDAGSQWGRSGLVTVDGLAASKVGMIAGILIGVETTASRNSARPIVPAPVLASWSSEQAIVLAAAEIPDAEKAEAAAVVMRCGGDVATLPIIWWQEQWMTASQFVDAIKLCDRLEVYEGSINHDDDDDVTRREFDSSFEASAMIAQTIDGRYGHTRDTDWIASVTQGRGYTPLDIIESLLRDAWGE</sequence>
<dbReference type="Gene3D" id="3.30.565.10">
    <property type="entry name" value="Histidine kinase-like ATPase, C-terminal domain"/>
    <property type="match status" value="1"/>
</dbReference>
<keyword evidence="2" id="KW-0418">Kinase</keyword>
<dbReference type="InterPro" id="IPR036890">
    <property type="entry name" value="HATPase_C_sf"/>
</dbReference>
<keyword evidence="3" id="KW-1185">Reference proteome</keyword>
<dbReference type="Pfam" id="PF13589">
    <property type="entry name" value="HATPase_c_3"/>
    <property type="match status" value="1"/>
</dbReference>
<dbReference type="GO" id="GO:0016301">
    <property type="term" value="F:kinase activity"/>
    <property type="evidence" value="ECO:0007669"/>
    <property type="project" value="UniProtKB-KW"/>
</dbReference>
<dbReference type="Pfam" id="PF24391">
    <property type="entry name" value="HD-CE"/>
    <property type="match status" value="1"/>
</dbReference>